<protein>
    <submittedName>
        <fullName evidence="1">Uncharacterized protein</fullName>
    </submittedName>
</protein>
<evidence type="ECO:0000313" key="2">
    <source>
        <dbReference type="Proteomes" id="UP000719766"/>
    </source>
</evidence>
<sequence length="102" mass="11147">HSAYLCGCIPPSTLLRLTFNCYILIYSTVLNSVTIPLLRSSFSSFSCLPCLYPFFDACCLRWFLRQACTCGVSTYSIVLNSVTIPLGGPAACAALHVFVRVP</sequence>
<dbReference type="EMBL" id="JABBWE010000017">
    <property type="protein sequence ID" value="KAG1796921.1"/>
    <property type="molecule type" value="Genomic_DNA"/>
</dbReference>
<organism evidence="1 2">
    <name type="scientific">Suillus plorans</name>
    <dbReference type="NCBI Taxonomy" id="116603"/>
    <lineage>
        <taxon>Eukaryota</taxon>
        <taxon>Fungi</taxon>
        <taxon>Dikarya</taxon>
        <taxon>Basidiomycota</taxon>
        <taxon>Agaricomycotina</taxon>
        <taxon>Agaricomycetes</taxon>
        <taxon>Agaricomycetidae</taxon>
        <taxon>Boletales</taxon>
        <taxon>Suillineae</taxon>
        <taxon>Suillaceae</taxon>
        <taxon>Suillus</taxon>
    </lineage>
</organism>
<dbReference type="AlphaFoldDB" id="A0A9P7IXR3"/>
<keyword evidence="2" id="KW-1185">Reference proteome</keyword>
<reference evidence="1" key="1">
    <citation type="journal article" date="2020" name="New Phytol.">
        <title>Comparative genomics reveals dynamic genome evolution in host specialist ectomycorrhizal fungi.</title>
        <authorList>
            <person name="Lofgren L.A."/>
            <person name="Nguyen N.H."/>
            <person name="Vilgalys R."/>
            <person name="Ruytinx J."/>
            <person name="Liao H.L."/>
            <person name="Branco S."/>
            <person name="Kuo A."/>
            <person name="LaButti K."/>
            <person name="Lipzen A."/>
            <person name="Andreopoulos W."/>
            <person name="Pangilinan J."/>
            <person name="Riley R."/>
            <person name="Hundley H."/>
            <person name="Na H."/>
            <person name="Barry K."/>
            <person name="Grigoriev I.V."/>
            <person name="Stajich J.E."/>
            <person name="Kennedy P.G."/>
        </authorList>
    </citation>
    <scope>NUCLEOTIDE SEQUENCE</scope>
    <source>
        <strain evidence="1">S12</strain>
    </source>
</reference>
<comment type="caution">
    <text evidence="1">The sequence shown here is derived from an EMBL/GenBank/DDBJ whole genome shotgun (WGS) entry which is preliminary data.</text>
</comment>
<proteinExistence type="predicted"/>
<name>A0A9P7IXR3_9AGAM</name>
<dbReference type="GeneID" id="64596276"/>
<gene>
    <name evidence="1" type="ORF">HD556DRAFT_1357279</name>
</gene>
<feature type="non-terminal residue" evidence="1">
    <location>
        <position position="102"/>
    </location>
</feature>
<evidence type="ECO:0000313" key="1">
    <source>
        <dbReference type="EMBL" id="KAG1796921.1"/>
    </source>
</evidence>
<dbReference type="Proteomes" id="UP000719766">
    <property type="component" value="Unassembled WGS sequence"/>
</dbReference>
<accession>A0A9P7IXR3</accession>
<dbReference type="RefSeq" id="XP_041162192.1">
    <property type="nucleotide sequence ID" value="XM_041302512.1"/>
</dbReference>